<evidence type="ECO:0000313" key="20">
    <source>
        <dbReference type="EMBL" id="HIY97560.1"/>
    </source>
</evidence>
<feature type="binding site" evidence="14">
    <location>
        <begin position="103"/>
        <end position="107"/>
    </location>
    <ligand>
        <name>ATP</name>
        <dbReference type="ChEBI" id="CHEBI:30616"/>
    </ligand>
</feature>
<dbReference type="Pfam" id="PF07517">
    <property type="entry name" value="SecA_DEAD"/>
    <property type="match status" value="1"/>
</dbReference>
<evidence type="ECO:0000256" key="1">
    <source>
        <dbReference type="ARBA" id="ARBA00001947"/>
    </source>
</evidence>
<dbReference type="NCBIfam" id="NF009538">
    <property type="entry name" value="PRK12904.1"/>
    <property type="match status" value="1"/>
</dbReference>
<dbReference type="Gene3D" id="3.10.450.50">
    <property type="match status" value="1"/>
</dbReference>
<feature type="region of interest" description="Disordered" evidence="16">
    <location>
        <begin position="251"/>
        <end position="287"/>
    </location>
</feature>
<dbReference type="GO" id="GO:0006605">
    <property type="term" value="P:protein targeting"/>
    <property type="evidence" value="ECO:0007669"/>
    <property type="project" value="UniProtKB-UniRule"/>
</dbReference>
<dbReference type="FunFam" id="3.40.50.300:FF:000113">
    <property type="entry name" value="Preprotein translocase subunit SecA"/>
    <property type="match status" value="1"/>
</dbReference>
<evidence type="ECO:0000256" key="5">
    <source>
        <dbReference type="ARBA" id="ARBA00022490"/>
    </source>
</evidence>
<dbReference type="InterPro" id="IPR014001">
    <property type="entry name" value="Helicase_ATP-bd"/>
</dbReference>
<dbReference type="PROSITE" id="PS51194">
    <property type="entry name" value="HELICASE_CTER"/>
    <property type="match status" value="1"/>
</dbReference>
<dbReference type="InterPro" id="IPR000185">
    <property type="entry name" value="SecA"/>
</dbReference>
<evidence type="ECO:0000256" key="8">
    <source>
        <dbReference type="ARBA" id="ARBA00022833"/>
    </source>
</evidence>
<dbReference type="Pfam" id="PF21090">
    <property type="entry name" value="P-loop_SecA"/>
    <property type="match status" value="1"/>
</dbReference>
<evidence type="ECO:0000256" key="2">
    <source>
        <dbReference type="ARBA" id="ARBA00007650"/>
    </source>
</evidence>
<gene>
    <name evidence="14 20" type="primary">secA</name>
    <name evidence="20" type="ORF">H9729_07710</name>
</gene>
<evidence type="ECO:0000256" key="16">
    <source>
        <dbReference type="SAM" id="MobiDB-lite"/>
    </source>
</evidence>
<evidence type="ECO:0000256" key="11">
    <source>
        <dbReference type="ARBA" id="ARBA00022967"/>
    </source>
</evidence>
<dbReference type="GO" id="GO:0065002">
    <property type="term" value="P:intracellular protein transmembrane transport"/>
    <property type="evidence" value="ECO:0007669"/>
    <property type="project" value="UniProtKB-UniRule"/>
</dbReference>
<dbReference type="SUPFAM" id="SSF52540">
    <property type="entry name" value="P-loop containing nucleoside triphosphate hydrolases"/>
    <property type="match status" value="2"/>
</dbReference>
<dbReference type="SUPFAM" id="SSF81886">
    <property type="entry name" value="Helical scaffold and wing domains of SecA"/>
    <property type="match status" value="1"/>
</dbReference>
<feature type="domain" description="Helicase C-terminal" evidence="18">
    <location>
        <begin position="467"/>
        <end position="686"/>
    </location>
</feature>
<evidence type="ECO:0000256" key="10">
    <source>
        <dbReference type="ARBA" id="ARBA00022927"/>
    </source>
</evidence>
<sequence length="959" mass="109560">MGLINYLMNSDGRRSLRKLDKMAYKVEALEPKYASMTDAQLREQTNVLKGRLKNGETLDDILYDAFALVREAAWRVMKMKHYHVQIIGGIALHQGRIAEMKTGEGKTLVATLPAYLNALKGKGVHIVTVNDYLARRDAEWMGKVHKFLGLTVGVVVPGMDDEAKKRAYECDITYATNNELGFDYLRDNLKTDIKKMVQRELDFAIVDEVDSILIDEARTPLIISGKGDKSSELYERVDRFVRTLNGGFEDEGVKAEEDDDTKKKKKKRAEETEEEPEEESKYGDYDDIAKGDKYGDWDYVIDRKDRSVQITERGAAKAERFFNIDNLGDINNASLNHHIQQALKAHKLFHRDEDYIVNDGEVIIVDEFTGRLMIGRRYSDGLHQAIEAKEGVKVRNENKTYATITFQNFFRLYRKLSGMTGTAKTEEGEFRTIYSLDVLEIPTNKPVIRKDWPDAVYSTVDGKKRALLKEIMTRHEKGQPVLIGTATVEKSEEIARMLRKNGVKHNILNAKNHEREAEIVAQAGRFGAVTIATNMAGRGTDILLGGNPEYLAKKRMREEGVEHDKIELATSYAELKGEEEEERKKYRAMYDELYAQYKAETDKEKEEVIKAGGLCILGTERHESRRIDNQLRGRSGRQGDPGESVFFISLEDDLIKRFGGERMKKIYSIFSKDEDTCLQSKMLSHGIENAQRAIEGRNFGIRKNVLQYDDVMNKQREVMYAERMKVLKGEDVHEQVVKYIPDFVKKVVSEAVNVDEMPEKWDVHALNRALENRLLPEGSNFITQDKLNKWDVDYALDKITKATEKAYEEKIKQVKEELGIDYADVERRFLLMNVDRNWIDQIDAMDQLRKGIGLRAYGNVDPVIAYKQEGYEMFDEMIERIQNTTIAMLLKVRIEVQRPMVQPIEQPKPAVDTAQLSTNAPESSGPARPVSHSQKTPGRNDPCPCGSGKKYKNCCGKNV</sequence>
<evidence type="ECO:0000256" key="3">
    <source>
        <dbReference type="ARBA" id="ARBA00022448"/>
    </source>
</evidence>
<dbReference type="SUPFAM" id="SSF81767">
    <property type="entry name" value="Pre-protein crosslinking domain of SecA"/>
    <property type="match status" value="1"/>
</dbReference>
<evidence type="ECO:0000256" key="14">
    <source>
        <dbReference type="HAMAP-Rule" id="MF_01382"/>
    </source>
</evidence>
<dbReference type="GO" id="GO:0017038">
    <property type="term" value="P:protein import"/>
    <property type="evidence" value="ECO:0007669"/>
    <property type="project" value="InterPro"/>
</dbReference>
<evidence type="ECO:0000256" key="13">
    <source>
        <dbReference type="ARBA" id="ARBA00023136"/>
    </source>
</evidence>
<feature type="binding site" evidence="14">
    <location>
        <position position="541"/>
    </location>
    <ligand>
        <name>ATP</name>
        <dbReference type="ChEBI" id="CHEBI:30616"/>
    </ligand>
</feature>
<keyword evidence="8" id="KW-0862">Zinc</keyword>
<dbReference type="PANTHER" id="PTHR30612">
    <property type="entry name" value="SECA INNER MEMBRANE COMPONENT OF SEC PROTEIN SECRETION SYSTEM"/>
    <property type="match status" value="1"/>
</dbReference>
<dbReference type="CDD" id="cd18803">
    <property type="entry name" value="SF2_C_secA"/>
    <property type="match status" value="1"/>
</dbReference>
<dbReference type="PANTHER" id="PTHR30612:SF0">
    <property type="entry name" value="CHLOROPLAST PROTEIN-TRANSPORTING ATPASE"/>
    <property type="match status" value="1"/>
</dbReference>
<dbReference type="PROSITE" id="PS01312">
    <property type="entry name" value="SECA"/>
    <property type="match status" value="1"/>
</dbReference>
<keyword evidence="12 14" id="KW-0811">Translocation</keyword>
<keyword evidence="9 14" id="KW-0067">ATP-binding</keyword>
<dbReference type="CDD" id="cd17928">
    <property type="entry name" value="DEXDc_SecA"/>
    <property type="match status" value="1"/>
</dbReference>
<evidence type="ECO:0000256" key="9">
    <source>
        <dbReference type="ARBA" id="ARBA00022840"/>
    </source>
</evidence>
<dbReference type="GO" id="GO:0008564">
    <property type="term" value="F:protein-exporting ATPase activity"/>
    <property type="evidence" value="ECO:0007669"/>
    <property type="project" value="UniProtKB-EC"/>
</dbReference>
<dbReference type="GO" id="GO:0005829">
    <property type="term" value="C:cytosol"/>
    <property type="evidence" value="ECO:0007669"/>
    <property type="project" value="TreeGrafter"/>
</dbReference>
<feature type="domain" description="Helicase ATP-binding" evidence="17">
    <location>
        <begin position="87"/>
        <end position="225"/>
    </location>
</feature>
<keyword evidence="6" id="KW-0479">Metal-binding</keyword>
<dbReference type="Proteomes" id="UP000886750">
    <property type="component" value="Unassembled WGS sequence"/>
</dbReference>
<dbReference type="Pfam" id="PF02810">
    <property type="entry name" value="SEC-C"/>
    <property type="match status" value="1"/>
</dbReference>
<dbReference type="GO" id="GO:0005524">
    <property type="term" value="F:ATP binding"/>
    <property type="evidence" value="ECO:0007669"/>
    <property type="project" value="UniProtKB-UniRule"/>
</dbReference>
<dbReference type="InterPro" id="IPR011130">
    <property type="entry name" value="SecA_preprotein_X-link_dom"/>
</dbReference>
<comment type="subcellular location">
    <subcellularLocation>
        <location evidence="14">Cell membrane</location>
        <topology evidence="14">Peripheral membrane protein</topology>
        <orientation evidence="14">Cytoplasmic side</orientation>
    </subcellularLocation>
    <subcellularLocation>
        <location evidence="14">Cytoplasm</location>
    </subcellularLocation>
    <text evidence="14">Distribution is 50-50.</text>
</comment>
<evidence type="ECO:0000256" key="15">
    <source>
        <dbReference type="RuleBase" id="RU003874"/>
    </source>
</evidence>
<keyword evidence="10 14" id="KW-0653">Protein transport</keyword>
<feature type="region of interest" description="Disordered" evidence="16">
    <location>
        <begin position="905"/>
        <end position="959"/>
    </location>
</feature>
<evidence type="ECO:0000256" key="12">
    <source>
        <dbReference type="ARBA" id="ARBA00023010"/>
    </source>
</evidence>
<dbReference type="InterPro" id="IPR036266">
    <property type="entry name" value="SecA_Wing/Scaffold_sf"/>
</dbReference>
<dbReference type="GO" id="GO:0046872">
    <property type="term" value="F:metal ion binding"/>
    <property type="evidence" value="ECO:0007669"/>
    <property type="project" value="UniProtKB-KW"/>
</dbReference>
<dbReference type="Gene3D" id="3.40.50.300">
    <property type="entry name" value="P-loop containing nucleotide triphosphate hydrolases"/>
    <property type="match status" value="3"/>
</dbReference>
<dbReference type="HAMAP" id="MF_01382">
    <property type="entry name" value="SecA"/>
    <property type="match status" value="1"/>
</dbReference>
<dbReference type="GO" id="GO:0043952">
    <property type="term" value="P:protein transport by the Sec complex"/>
    <property type="evidence" value="ECO:0007669"/>
    <property type="project" value="UniProtKB-ARBA"/>
</dbReference>
<evidence type="ECO:0000256" key="6">
    <source>
        <dbReference type="ARBA" id="ARBA00022723"/>
    </source>
</evidence>
<evidence type="ECO:0000313" key="21">
    <source>
        <dbReference type="Proteomes" id="UP000886750"/>
    </source>
</evidence>
<comment type="similarity">
    <text evidence="2 14 15">Belongs to the SecA family.</text>
</comment>
<keyword evidence="5 14" id="KW-0963">Cytoplasm</keyword>
<evidence type="ECO:0000259" key="17">
    <source>
        <dbReference type="PROSITE" id="PS51192"/>
    </source>
</evidence>
<dbReference type="InterPro" id="IPR011115">
    <property type="entry name" value="SecA_DEAD"/>
</dbReference>
<organism evidence="20 21">
    <name type="scientific">Candidatus Borkfalkia excrementigallinarum</name>
    <dbReference type="NCBI Taxonomy" id="2838506"/>
    <lineage>
        <taxon>Bacteria</taxon>
        <taxon>Bacillati</taxon>
        <taxon>Bacillota</taxon>
        <taxon>Clostridia</taxon>
        <taxon>Christensenellales</taxon>
        <taxon>Christensenellaceae</taxon>
        <taxon>Candidatus Borkfalkia</taxon>
    </lineage>
</organism>
<keyword evidence="11 14" id="KW-1278">Translocase</keyword>
<dbReference type="InterPro" id="IPR036670">
    <property type="entry name" value="SecA_X-link_sf"/>
</dbReference>
<comment type="function">
    <text evidence="14">Part of the Sec protein translocase complex. Interacts with the SecYEG preprotein conducting channel. Has a central role in coupling the hydrolysis of ATP to the transfer of proteins into and across the cell membrane, serving as an ATP-driven molecular motor driving the stepwise translocation of polypeptide chains across the membrane.</text>
</comment>
<comment type="catalytic activity">
    <reaction evidence="14">
        <text>ATP + H2O + cellular proteinSide 1 = ADP + phosphate + cellular proteinSide 2.</text>
        <dbReference type="EC" id="7.4.2.8"/>
    </reaction>
</comment>
<dbReference type="InterPro" id="IPR044722">
    <property type="entry name" value="SecA_SF2_C"/>
</dbReference>
<dbReference type="EC" id="7.4.2.8" evidence="14"/>
<keyword evidence="7 14" id="KW-0547">Nucleotide-binding</keyword>
<dbReference type="Gene3D" id="1.10.3060.10">
    <property type="entry name" value="Helical scaffold and wing domains of SecA"/>
    <property type="match status" value="1"/>
</dbReference>
<keyword evidence="13 14" id="KW-0472">Membrane</keyword>
<evidence type="ECO:0000256" key="7">
    <source>
        <dbReference type="ARBA" id="ARBA00022741"/>
    </source>
</evidence>
<comment type="cofactor">
    <cofactor evidence="1">
        <name>Zn(2+)</name>
        <dbReference type="ChEBI" id="CHEBI:29105"/>
    </cofactor>
</comment>
<dbReference type="InterPro" id="IPR001650">
    <property type="entry name" value="Helicase_C-like"/>
</dbReference>
<dbReference type="FunFam" id="3.90.1440.10:FF:000001">
    <property type="entry name" value="Preprotein translocase subunit SecA"/>
    <property type="match status" value="1"/>
</dbReference>
<dbReference type="GO" id="GO:0005886">
    <property type="term" value="C:plasma membrane"/>
    <property type="evidence" value="ECO:0007669"/>
    <property type="project" value="UniProtKB-SubCell"/>
</dbReference>
<dbReference type="FunFam" id="3.40.50.300:FF:000334">
    <property type="entry name" value="Protein translocase subunit SecA"/>
    <property type="match status" value="1"/>
</dbReference>
<evidence type="ECO:0000259" key="19">
    <source>
        <dbReference type="PROSITE" id="PS51196"/>
    </source>
</evidence>
<reference evidence="20" key="2">
    <citation type="submission" date="2021-04" db="EMBL/GenBank/DDBJ databases">
        <authorList>
            <person name="Gilroy R."/>
        </authorList>
    </citation>
    <scope>NUCLEOTIDE SEQUENCE</scope>
    <source>
        <strain evidence="20">1345</strain>
    </source>
</reference>
<comment type="caution">
    <text evidence="20">The sequence shown here is derived from an EMBL/GenBank/DDBJ whole genome shotgun (WGS) entry which is preliminary data.</text>
</comment>
<feature type="binding site" evidence="14">
    <location>
        <position position="85"/>
    </location>
    <ligand>
        <name>ATP</name>
        <dbReference type="ChEBI" id="CHEBI:30616"/>
    </ligand>
</feature>
<dbReference type="SMART" id="SM00958">
    <property type="entry name" value="SecA_PP_bind"/>
    <property type="match status" value="1"/>
</dbReference>
<feature type="domain" description="SecA family profile" evidence="19">
    <location>
        <begin position="1"/>
        <end position="679"/>
    </location>
</feature>
<dbReference type="EMBL" id="DXCQ01000071">
    <property type="protein sequence ID" value="HIY97560.1"/>
    <property type="molecule type" value="Genomic_DNA"/>
</dbReference>
<dbReference type="Pfam" id="PF01043">
    <property type="entry name" value="SecA_PP_bind"/>
    <property type="match status" value="1"/>
</dbReference>
<dbReference type="SMART" id="SM00957">
    <property type="entry name" value="SecA_DEAD"/>
    <property type="match status" value="1"/>
</dbReference>
<reference evidence="20" key="1">
    <citation type="journal article" date="2021" name="PeerJ">
        <title>Extensive microbial diversity within the chicken gut microbiome revealed by metagenomics and culture.</title>
        <authorList>
            <person name="Gilroy R."/>
            <person name="Ravi A."/>
            <person name="Getino M."/>
            <person name="Pursley I."/>
            <person name="Horton D.L."/>
            <person name="Alikhan N.F."/>
            <person name="Baker D."/>
            <person name="Gharbi K."/>
            <person name="Hall N."/>
            <person name="Watson M."/>
            <person name="Adriaenssens E.M."/>
            <person name="Foster-Nyarko E."/>
            <person name="Jarju S."/>
            <person name="Secka A."/>
            <person name="Antonio M."/>
            <person name="Oren A."/>
            <person name="Chaudhuri R.R."/>
            <person name="La Ragione R."/>
            <person name="Hildebrand F."/>
            <person name="Pallen M.J."/>
        </authorList>
    </citation>
    <scope>NUCLEOTIDE SEQUENCE</scope>
    <source>
        <strain evidence="20">1345</strain>
    </source>
</reference>
<dbReference type="NCBIfam" id="TIGR00963">
    <property type="entry name" value="secA"/>
    <property type="match status" value="1"/>
</dbReference>
<dbReference type="AlphaFoldDB" id="A0A9D2CSV2"/>
<evidence type="ECO:0000256" key="4">
    <source>
        <dbReference type="ARBA" id="ARBA00022475"/>
    </source>
</evidence>
<dbReference type="InterPro" id="IPR011116">
    <property type="entry name" value="SecA_Wing/Scaffold"/>
</dbReference>
<dbReference type="PROSITE" id="PS51192">
    <property type="entry name" value="HELICASE_ATP_BIND_1"/>
    <property type="match status" value="1"/>
</dbReference>
<evidence type="ECO:0000259" key="18">
    <source>
        <dbReference type="PROSITE" id="PS51194"/>
    </source>
</evidence>
<dbReference type="PRINTS" id="PR00906">
    <property type="entry name" value="SECA"/>
</dbReference>
<dbReference type="InterPro" id="IPR027417">
    <property type="entry name" value="P-loop_NTPase"/>
</dbReference>
<name>A0A9D2CSV2_9FIRM</name>
<dbReference type="PROSITE" id="PS51196">
    <property type="entry name" value="SECA_MOTOR_DEAD"/>
    <property type="match status" value="1"/>
</dbReference>
<dbReference type="Pfam" id="PF07516">
    <property type="entry name" value="SecA_SW"/>
    <property type="match status" value="1"/>
</dbReference>
<dbReference type="GO" id="GO:0031522">
    <property type="term" value="C:cell envelope Sec protein transport complex"/>
    <property type="evidence" value="ECO:0007669"/>
    <property type="project" value="TreeGrafter"/>
</dbReference>
<protein>
    <recommendedName>
        <fullName evidence="14 15">Protein translocase subunit SecA</fullName>
        <ecNumber evidence="14">7.4.2.8</ecNumber>
    </recommendedName>
</protein>
<comment type="subunit">
    <text evidence="14">Monomer and homodimer. Part of the essential Sec protein translocation apparatus which comprises SecA, SecYEG and auxiliary proteins SecDF. Other proteins may also be involved.</text>
</comment>
<dbReference type="InterPro" id="IPR014018">
    <property type="entry name" value="SecA_motor_DEAD"/>
</dbReference>
<dbReference type="InterPro" id="IPR004027">
    <property type="entry name" value="SEC_C_motif"/>
</dbReference>
<proteinExistence type="inferred from homology"/>
<dbReference type="Gene3D" id="3.90.1440.10">
    <property type="entry name" value="SecA, preprotein cross-linking domain"/>
    <property type="match status" value="1"/>
</dbReference>
<keyword evidence="3 14" id="KW-0813">Transport</keyword>
<dbReference type="InterPro" id="IPR020937">
    <property type="entry name" value="SecA_CS"/>
</dbReference>
<accession>A0A9D2CSV2</accession>
<keyword evidence="4 14" id="KW-1003">Cell membrane</keyword>